<comment type="function">
    <text evidence="13">Tubulin is the major constituent of microtubules, a cylinder consisting of laterally associated linear protofilaments composed of alpha- and beta-tubulin heterodimers. Microtubules grow by the addition of GTP-tubulin dimers to the microtubule end, where a stabilizing cap forms. Below the cap, tubulin dimers are in GDP-bound state, owing to GTPase activity of alpha-tubulin.</text>
</comment>
<keyword evidence="11" id="KW-0206">Cytoskeleton</keyword>
<keyword evidence="4" id="KW-0963">Cytoplasm</keyword>
<comment type="similarity">
    <text evidence="3 13">Belongs to the tubulin family.</text>
</comment>
<evidence type="ECO:0000259" key="15">
    <source>
        <dbReference type="SMART" id="SM00865"/>
    </source>
</evidence>
<dbReference type="Gene3D" id="3.30.1330.20">
    <property type="entry name" value="Tubulin/FtsZ, C-terminal domain"/>
    <property type="match status" value="1"/>
</dbReference>
<dbReference type="Gene3D" id="3.40.50.1440">
    <property type="entry name" value="Tubulin/FtsZ, GTPase domain"/>
    <property type="match status" value="1"/>
</dbReference>
<keyword evidence="5 13" id="KW-0493">Microtubule</keyword>
<dbReference type="SMART" id="SM00864">
    <property type="entry name" value="Tubulin"/>
    <property type="match status" value="1"/>
</dbReference>
<evidence type="ECO:0000256" key="9">
    <source>
        <dbReference type="ARBA" id="ARBA00022842"/>
    </source>
</evidence>
<comment type="catalytic activity">
    <reaction evidence="12">
        <text>GTP + H2O = GDP + phosphate + H(+)</text>
        <dbReference type="Rhea" id="RHEA:19669"/>
        <dbReference type="ChEBI" id="CHEBI:15377"/>
        <dbReference type="ChEBI" id="CHEBI:15378"/>
        <dbReference type="ChEBI" id="CHEBI:37565"/>
        <dbReference type="ChEBI" id="CHEBI:43474"/>
        <dbReference type="ChEBI" id="CHEBI:58189"/>
    </reaction>
    <physiologicalReaction direction="left-to-right" evidence="12">
        <dbReference type="Rhea" id="RHEA:19670"/>
    </physiologicalReaction>
</comment>
<dbReference type="InterPro" id="IPR037103">
    <property type="entry name" value="Tubulin/FtsZ-like_C"/>
</dbReference>
<dbReference type="RefSeq" id="XP_073981011.1">
    <property type="nucleotide sequence ID" value="XM_074124910.1"/>
</dbReference>
<sequence>MREVISINLGQAGVQLGTVCWQLYCVEHGINPCGYPKEIPPGDYGDVPTDNNTLQEGFHTFFMELPKGNFTPRALFVDLEPTVIDQISMGPYKKLYNPSNMITGKEDAANNYARGYFSPGMELQEQIADPIRKSVEACDGLQGFIFFHSFGGGTGSGLHAALLERICEEYTKKKSKLEIAIFPSMKLSTSVVEPYNAVLTTHATLEISDCVFLSDNEAMYDICQARLAVDSPTYINLNRILAQSVSSVTASLRFKGTLNADFIDFQTNLVPYPRIHFPVISYAPIVGSDSINHETLSVADMTRTCFSSDNRFIKFNPDVGKYVSICLLYRGDVAPKDINAAITAVKEKRQLKFVDWSPTGFKLGMNNSSPAVVPDDCSAAPSKAVCMLCNTTAIKELWSNLNVKYNLMLKKRAFFHWFTGEGLAESEFYEAQDNLLTLEEEYVKLEQTP</sequence>
<keyword evidence="8" id="KW-0378">Hydrolase</keyword>
<keyword evidence="7 13" id="KW-0547">Nucleotide-binding</keyword>
<organism evidence="16">
    <name type="scientific">Rhodnius prolixus</name>
    <name type="common">Triatomid bug</name>
    <dbReference type="NCBI Taxonomy" id="13249"/>
    <lineage>
        <taxon>Eukaryota</taxon>
        <taxon>Metazoa</taxon>
        <taxon>Ecdysozoa</taxon>
        <taxon>Arthropoda</taxon>
        <taxon>Hexapoda</taxon>
        <taxon>Insecta</taxon>
        <taxon>Pterygota</taxon>
        <taxon>Neoptera</taxon>
        <taxon>Paraneoptera</taxon>
        <taxon>Hemiptera</taxon>
        <taxon>Heteroptera</taxon>
        <taxon>Panheteroptera</taxon>
        <taxon>Cimicomorpha</taxon>
        <taxon>Reduviidae</taxon>
        <taxon>Triatominae</taxon>
        <taxon>Rhodnius</taxon>
    </lineage>
</organism>
<feature type="domain" description="Tubulin/FtsZ 2-layer sandwich" evidence="15">
    <location>
        <begin position="258"/>
        <end position="403"/>
    </location>
</feature>
<evidence type="ECO:0000256" key="1">
    <source>
        <dbReference type="ARBA" id="ARBA00001946"/>
    </source>
</evidence>
<dbReference type="PANTHER" id="PTHR11588">
    <property type="entry name" value="TUBULIN"/>
    <property type="match status" value="1"/>
</dbReference>
<dbReference type="InterPro" id="IPR036525">
    <property type="entry name" value="Tubulin/FtsZ_GTPase_sf"/>
</dbReference>
<name>R4FKZ5_RHOPR</name>
<dbReference type="PRINTS" id="PR01161">
    <property type="entry name" value="TUBULIN"/>
</dbReference>
<evidence type="ECO:0000313" key="16">
    <source>
        <dbReference type="EMBL" id="JAA75877.1"/>
    </source>
</evidence>
<dbReference type="VEuPathDB" id="VectorBase:RPRC010698"/>
<dbReference type="InterPro" id="IPR000217">
    <property type="entry name" value="Tubulin"/>
</dbReference>
<dbReference type="SMART" id="SM00865">
    <property type="entry name" value="Tubulin_C"/>
    <property type="match status" value="1"/>
</dbReference>
<comment type="subcellular location">
    <subcellularLocation>
        <location evidence="2">Cytoplasm</location>
        <location evidence="2">Cytoskeleton</location>
    </subcellularLocation>
</comment>
<dbReference type="GO" id="GO:0005525">
    <property type="term" value="F:GTP binding"/>
    <property type="evidence" value="ECO:0007669"/>
    <property type="project" value="UniProtKB-UniRule"/>
</dbReference>
<evidence type="ECO:0000259" key="14">
    <source>
        <dbReference type="SMART" id="SM00864"/>
    </source>
</evidence>
<dbReference type="SUPFAM" id="SSF55307">
    <property type="entry name" value="Tubulin C-terminal domain-like"/>
    <property type="match status" value="1"/>
</dbReference>
<dbReference type="GO" id="GO:0005200">
    <property type="term" value="F:structural constituent of cytoskeleton"/>
    <property type="evidence" value="ECO:0007669"/>
    <property type="project" value="InterPro"/>
</dbReference>
<dbReference type="InterPro" id="IPR023123">
    <property type="entry name" value="Tubulin_C"/>
</dbReference>
<dbReference type="AlphaFoldDB" id="R4FKZ5"/>
<dbReference type="SUPFAM" id="SSF52490">
    <property type="entry name" value="Tubulin nucleotide-binding domain-like"/>
    <property type="match status" value="1"/>
</dbReference>
<evidence type="ECO:0000256" key="2">
    <source>
        <dbReference type="ARBA" id="ARBA00004245"/>
    </source>
</evidence>
<keyword evidence="6" id="KW-0479">Metal-binding</keyword>
<evidence type="ECO:0000256" key="3">
    <source>
        <dbReference type="ARBA" id="ARBA00009636"/>
    </source>
</evidence>
<protein>
    <recommendedName>
        <fullName evidence="13">Tubulin alpha chain</fullName>
    </recommendedName>
</protein>
<comment type="cofactor">
    <cofactor evidence="1">
        <name>Mg(2+)</name>
        <dbReference type="ChEBI" id="CHEBI:18420"/>
    </cofactor>
</comment>
<dbReference type="GO" id="GO:0046872">
    <property type="term" value="F:metal ion binding"/>
    <property type="evidence" value="ECO:0007669"/>
    <property type="project" value="UniProtKB-KW"/>
</dbReference>
<dbReference type="Pfam" id="PF03953">
    <property type="entry name" value="Tubulin_C"/>
    <property type="match status" value="1"/>
</dbReference>
<dbReference type="GO" id="GO:0016787">
    <property type="term" value="F:hydrolase activity"/>
    <property type="evidence" value="ECO:0007669"/>
    <property type="project" value="UniProtKB-KW"/>
</dbReference>
<accession>R4FKZ5</accession>
<evidence type="ECO:0000256" key="12">
    <source>
        <dbReference type="ARBA" id="ARBA00049117"/>
    </source>
</evidence>
<proteinExistence type="evidence at transcript level"/>
<evidence type="ECO:0000256" key="5">
    <source>
        <dbReference type="ARBA" id="ARBA00022701"/>
    </source>
</evidence>
<evidence type="ECO:0000256" key="4">
    <source>
        <dbReference type="ARBA" id="ARBA00022490"/>
    </source>
</evidence>
<dbReference type="InterPro" id="IPR008280">
    <property type="entry name" value="Tub_FtsZ_C"/>
</dbReference>
<dbReference type="Gene3D" id="1.10.287.600">
    <property type="entry name" value="Helix hairpin bin"/>
    <property type="match status" value="1"/>
</dbReference>
<keyword evidence="9" id="KW-0460">Magnesium</keyword>
<evidence type="ECO:0000256" key="11">
    <source>
        <dbReference type="ARBA" id="ARBA00023212"/>
    </source>
</evidence>
<feature type="domain" description="Tubulin/FtsZ GTPase" evidence="14">
    <location>
        <begin position="58"/>
        <end position="256"/>
    </location>
</feature>
<dbReference type="EMBL" id="GAHY01001633">
    <property type="protein sequence ID" value="JAA75877.1"/>
    <property type="molecule type" value="mRNA"/>
</dbReference>
<dbReference type="InterPro" id="IPR002452">
    <property type="entry name" value="Alpha_tubulin"/>
</dbReference>
<evidence type="ECO:0000256" key="7">
    <source>
        <dbReference type="ARBA" id="ARBA00022741"/>
    </source>
</evidence>
<dbReference type="CDD" id="cd02186">
    <property type="entry name" value="alpha_tubulin"/>
    <property type="match status" value="1"/>
</dbReference>
<dbReference type="InterPro" id="IPR017975">
    <property type="entry name" value="Tubulin_CS"/>
</dbReference>
<evidence type="ECO:0000256" key="8">
    <source>
        <dbReference type="ARBA" id="ARBA00022801"/>
    </source>
</evidence>
<comment type="subunit">
    <text evidence="13">Dimer of alpha and beta chains. A typical microtubule is a hollow water-filled tube with an outer diameter of 25 nm and an inner diameter of 15 nM. Alpha-beta heterodimers associate head-to-tail to form protofilaments running lengthwise along the microtubule wall with the beta-tubulin subunit facing the microtubule plus end conferring a structural polarity. Microtubules usually have 13 protofilaments but different protofilament numbers can be found in some organisms and specialized cells.</text>
</comment>
<dbReference type="HOGENOM" id="CLU_015718_0_0_1"/>
<dbReference type="GeneID" id="141452601"/>
<evidence type="ECO:0000256" key="10">
    <source>
        <dbReference type="ARBA" id="ARBA00023134"/>
    </source>
</evidence>
<keyword evidence="10 13" id="KW-0342">GTP-binding</keyword>
<dbReference type="FunFam" id="3.40.50.1440:FF:000007">
    <property type="entry name" value="Tubulin alpha chain"/>
    <property type="match status" value="1"/>
</dbReference>
<dbReference type="InterPro" id="IPR018316">
    <property type="entry name" value="Tubulin/FtsZ_2-layer-sand-dom"/>
</dbReference>
<dbReference type="PROSITE" id="PS00227">
    <property type="entry name" value="TUBULIN"/>
    <property type="match status" value="1"/>
</dbReference>
<dbReference type="InterPro" id="IPR003008">
    <property type="entry name" value="Tubulin_FtsZ_GTPase"/>
</dbReference>
<dbReference type="PRINTS" id="PR01162">
    <property type="entry name" value="ALPHATUBULIN"/>
</dbReference>
<dbReference type="GO" id="GO:0007017">
    <property type="term" value="P:microtubule-based process"/>
    <property type="evidence" value="ECO:0007669"/>
    <property type="project" value="InterPro"/>
</dbReference>
<dbReference type="Pfam" id="PF00091">
    <property type="entry name" value="Tubulin"/>
    <property type="match status" value="1"/>
</dbReference>
<evidence type="ECO:0000256" key="6">
    <source>
        <dbReference type="ARBA" id="ARBA00022723"/>
    </source>
</evidence>
<reference evidence="16" key="1">
    <citation type="submission" date="2013-04" db="EMBL/GenBank/DDBJ databases">
        <title>An insight into the transcriptome of the digestive tract of the blood sucking bug, Rhodnius prolixus.</title>
        <authorList>
            <person name="Ribeiro J.M.C."/>
            <person name="Genta F.A."/>
            <person name="Sorgine M.H.F."/>
            <person name="Paiva-Silva G.O."/>
            <person name="Majerowicz D."/>
            <person name="Medeiros M."/>
            <person name="Koerich L."/>
            <person name="Terra W.R."/>
            <person name="Ferreira C."/>
            <person name="Pimentel A.C."/>
            <person name="Bisch P.M."/>
            <person name="Diniz M.M.P."/>
            <person name="Nascimento R."/>
            <person name="Salmon D."/>
            <person name="Silber A.M."/>
            <person name="Alves M."/>
            <person name="Oliveira M.F."/>
            <person name="Gondim K.C."/>
            <person name="Silva Neto M.A.C."/>
            <person name="Atella G.C."/>
            <person name="Araujo H."/>
            <person name="Dias F.S."/>
            <person name="Polycarpo C.R."/>
            <person name="Fampa P."/>
            <person name="Melo A.C."/>
            <person name="Tanaka A.S."/>
            <person name="Balczun C."/>
            <person name="Oliveira J.H.M."/>
            <person name="Goncalves R."/>
            <person name="Lazoski C."/>
            <person name="Pereira M.A."/>
            <person name="Rivera-Pomar R."/>
            <person name="Diambra L."/>
            <person name="Schaub G.A."/>
            <person name="Garcia E.S."/>
            <person name="Azambuja P."/>
            <person name="Braz G.R.C."/>
            <person name="Oliveira P.L."/>
        </authorList>
    </citation>
    <scope>NUCLEOTIDE SEQUENCE</scope>
</reference>
<evidence type="ECO:0000256" key="13">
    <source>
        <dbReference type="RuleBase" id="RU000352"/>
    </source>
</evidence>
<dbReference type="GO" id="GO:0005874">
    <property type="term" value="C:microtubule"/>
    <property type="evidence" value="ECO:0007669"/>
    <property type="project" value="UniProtKB-KW"/>
</dbReference>